<dbReference type="PANTHER" id="PTHR44051">
    <property type="entry name" value="GLUTATHIONE S-TRANSFERASE-RELATED"/>
    <property type="match status" value="1"/>
</dbReference>
<dbReference type="GO" id="GO:0004602">
    <property type="term" value="F:glutathione peroxidase activity"/>
    <property type="evidence" value="ECO:0007669"/>
    <property type="project" value="UniProtKB-ARBA"/>
</dbReference>
<dbReference type="FunFam" id="3.40.30.10:FF:000156">
    <property type="entry name" value="Glutathione S-transferase 1"/>
    <property type="match status" value="1"/>
</dbReference>
<evidence type="ECO:0000256" key="3">
    <source>
        <dbReference type="ARBA" id="ARBA00022679"/>
    </source>
</evidence>
<dbReference type="EC" id="2.5.1.18" evidence="2"/>
<dbReference type="InterPro" id="IPR036282">
    <property type="entry name" value="Glutathione-S-Trfase_C_sf"/>
</dbReference>
<accession>A0A9P0W0X3</accession>
<evidence type="ECO:0000256" key="1">
    <source>
        <dbReference type="ARBA" id="ARBA00007409"/>
    </source>
</evidence>
<evidence type="ECO:0000259" key="6">
    <source>
        <dbReference type="PROSITE" id="PS50405"/>
    </source>
</evidence>
<dbReference type="GO" id="GO:0004364">
    <property type="term" value="F:glutathione transferase activity"/>
    <property type="evidence" value="ECO:0007669"/>
    <property type="project" value="UniProtKB-EC"/>
</dbReference>
<dbReference type="Gene3D" id="3.40.30.10">
    <property type="entry name" value="Glutaredoxin"/>
    <property type="match status" value="1"/>
</dbReference>
<dbReference type="SUPFAM" id="SSF52833">
    <property type="entry name" value="Thioredoxin-like"/>
    <property type="match status" value="1"/>
</dbReference>
<comment type="similarity">
    <text evidence="1">Belongs to the GST superfamily.</text>
</comment>
<dbReference type="SFLD" id="SFLDG00358">
    <property type="entry name" value="Main_(cytGST)"/>
    <property type="match status" value="1"/>
</dbReference>
<dbReference type="SUPFAM" id="SSF47616">
    <property type="entry name" value="GST C-terminal domain-like"/>
    <property type="match status" value="1"/>
</dbReference>
<dbReference type="AlphaFoldDB" id="A0A9P0W0X3"/>
<evidence type="ECO:0000256" key="2">
    <source>
        <dbReference type="ARBA" id="ARBA00012452"/>
    </source>
</evidence>
<dbReference type="Gene3D" id="1.20.1050.10">
    <property type="match status" value="1"/>
</dbReference>
<dbReference type="InterPro" id="IPR004046">
    <property type="entry name" value="GST_C"/>
</dbReference>
<dbReference type="PROSITE" id="PS50404">
    <property type="entry name" value="GST_NTER"/>
    <property type="match status" value="1"/>
</dbReference>
<dbReference type="InterPro" id="IPR010987">
    <property type="entry name" value="Glutathione-S-Trfase_C-like"/>
</dbReference>
<dbReference type="InterPro" id="IPR004045">
    <property type="entry name" value="Glutathione_S-Trfase_N"/>
</dbReference>
<proteinExistence type="inferred from homology"/>
<evidence type="ECO:0000256" key="4">
    <source>
        <dbReference type="ARBA" id="ARBA00047960"/>
    </source>
</evidence>
<dbReference type="OrthoDB" id="2098326at2759"/>
<dbReference type="CDD" id="cd03046">
    <property type="entry name" value="GST_N_GTT1_like"/>
    <property type="match status" value="1"/>
</dbReference>
<dbReference type="PROSITE" id="PS50405">
    <property type="entry name" value="GST_CTER"/>
    <property type="match status" value="1"/>
</dbReference>
<evidence type="ECO:0000313" key="8">
    <source>
        <dbReference type="Proteomes" id="UP000837801"/>
    </source>
</evidence>
<keyword evidence="3" id="KW-0808">Transferase</keyword>
<protein>
    <recommendedName>
        <fullName evidence="2">glutathione transferase</fullName>
        <ecNumber evidence="2">2.5.1.18</ecNumber>
    </recommendedName>
</protein>
<sequence>MTKDKIILHWLKFSRSHRVLWLLEELNVPYELKLYVRDKEYRAPPELRKIHPLGRSPVLEIYPDGSDTEEPVIVAETGYIMSYILENYNPEGKLVPASKKNQELVKYYLYYTEGSLQGLLVSLLVLSKTSERAPWGTRTLAGLVAKGIAKGYYLPEAKSNLDFLEEQLSRQPGGYFAGDKLSAADIILSFPIYHNLFSDHKAASERVGQDITKLYPHLNAWSKKIAAEPGLIKADEVIKTKL</sequence>
<feature type="domain" description="GST C-terminal" evidence="6">
    <location>
        <begin position="98"/>
        <end position="242"/>
    </location>
</feature>
<dbReference type="Pfam" id="PF00043">
    <property type="entry name" value="GST_C"/>
    <property type="match status" value="1"/>
</dbReference>
<keyword evidence="8" id="KW-1185">Reference proteome</keyword>
<organism evidence="7 8">
    <name type="scientific">[Candida] railenensis</name>
    <dbReference type="NCBI Taxonomy" id="45579"/>
    <lineage>
        <taxon>Eukaryota</taxon>
        <taxon>Fungi</taxon>
        <taxon>Dikarya</taxon>
        <taxon>Ascomycota</taxon>
        <taxon>Saccharomycotina</taxon>
        <taxon>Pichiomycetes</taxon>
        <taxon>Debaryomycetaceae</taxon>
        <taxon>Kurtzmaniella</taxon>
    </lineage>
</organism>
<comment type="catalytic activity">
    <reaction evidence="4">
        <text>RX + glutathione = an S-substituted glutathione + a halide anion + H(+)</text>
        <dbReference type="Rhea" id="RHEA:16437"/>
        <dbReference type="ChEBI" id="CHEBI:15378"/>
        <dbReference type="ChEBI" id="CHEBI:16042"/>
        <dbReference type="ChEBI" id="CHEBI:17792"/>
        <dbReference type="ChEBI" id="CHEBI:57925"/>
        <dbReference type="ChEBI" id="CHEBI:90779"/>
        <dbReference type="EC" id="2.5.1.18"/>
    </reaction>
</comment>
<reference evidence="7" key="1">
    <citation type="submission" date="2022-03" db="EMBL/GenBank/DDBJ databases">
        <authorList>
            <person name="Legras J.-L."/>
            <person name="Devillers H."/>
            <person name="Grondin C."/>
        </authorList>
    </citation>
    <scope>NUCLEOTIDE SEQUENCE</scope>
    <source>
        <strain evidence="7">CLIB 1423</strain>
    </source>
</reference>
<comment type="caution">
    <text evidence="7">The sequence shown here is derived from an EMBL/GenBank/DDBJ whole genome shotgun (WGS) entry which is preliminary data.</text>
</comment>
<gene>
    <name evidence="7" type="ORF">CLIB1423_27S00276</name>
</gene>
<dbReference type="InterPro" id="IPR036249">
    <property type="entry name" value="Thioredoxin-like_sf"/>
</dbReference>
<name>A0A9P0W0X3_9ASCO</name>
<evidence type="ECO:0000313" key="7">
    <source>
        <dbReference type="EMBL" id="CAH2355470.1"/>
    </source>
</evidence>
<dbReference type="Pfam" id="PF13409">
    <property type="entry name" value="GST_N_2"/>
    <property type="match status" value="1"/>
</dbReference>
<evidence type="ECO:0000259" key="5">
    <source>
        <dbReference type="PROSITE" id="PS50404"/>
    </source>
</evidence>
<dbReference type="SFLD" id="SFLDS00019">
    <property type="entry name" value="Glutathione_Transferase_(cytos"/>
    <property type="match status" value="1"/>
</dbReference>
<dbReference type="EMBL" id="CAKXYY010000027">
    <property type="protein sequence ID" value="CAH2355470.1"/>
    <property type="molecule type" value="Genomic_DNA"/>
</dbReference>
<dbReference type="InterPro" id="IPR040079">
    <property type="entry name" value="Glutathione_S-Trfase"/>
</dbReference>
<dbReference type="GO" id="GO:0005737">
    <property type="term" value="C:cytoplasm"/>
    <property type="evidence" value="ECO:0007669"/>
    <property type="project" value="UniProtKB-ARBA"/>
</dbReference>
<feature type="domain" description="GST N-terminal" evidence="5">
    <location>
        <begin position="3"/>
        <end position="92"/>
    </location>
</feature>
<dbReference type="Proteomes" id="UP000837801">
    <property type="component" value="Unassembled WGS sequence"/>
</dbReference>
<dbReference type="PANTHER" id="PTHR44051:SF9">
    <property type="entry name" value="GLUTATHIONE S-TRANSFERASE 1"/>
    <property type="match status" value="1"/>
</dbReference>